<feature type="binding site" evidence="4">
    <location>
        <position position="121"/>
    </location>
    <ligand>
        <name>S-adenosyl-L-methionine</name>
        <dbReference type="ChEBI" id="CHEBI:59789"/>
    </ligand>
</feature>
<dbReference type="GO" id="GO:0016433">
    <property type="term" value="F:rRNA (adenine) methyltransferase activity"/>
    <property type="evidence" value="ECO:0007669"/>
    <property type="project" value="UniProtKB-UniRule"/>
</dbReference>
<comment type="function">
    <text evidence="4">S-adenosyl-L-methionine-dependent methyltransferase that specifically methylates the N(1) position of an adenine present in helix 65 in 25S rRNA.</text>
</comment>
<keyword evidence="3 4" id="KW-0949">S-adenosyl-L-methionine</keyword>
<dbReference type="Pfam" id="PF11968">
    <property type="entry name" value="Bmt2"/>
    <property type="match status" value="1"/>
</dbReference>
<evidence type="ECO:0000256" key="2">
    <source>
        <dbReference type="ARBA" id="ARBA00022679"/>
    </source>
</evidence>
<dbReference type="PANTHER" id="PTHR21008:SF1">
    <property type="entry name" value="25S RRNA (ADENINE(2142)-N(1))-METHYLTRANSFERASE"/>
    <property type="match status" value="1"/>
</dbReference>
<comment type="subcellular location">
    <subcellularLocation>
        <location evidence="4">Nucleus</location>
        <location evidence="4">Nucleolus</location>
    </subcellularLocation>
</comment>
<evidence type="ECO:0000256" key="3">
    <source>
        <dbReference type="ARBA" id="ARBA00022691"/>
    </source>
</evidence>
<sequence length="294" mass="34114">MPPNKRAKKQPVTQQYIKKFKGSDHQKLISKFHQLNKKKSDLENELKVVKNQKSDRIRVKKEIDTIQSELDGMGGLIIYQKASQIGEKRFNSSKWLMQELTNNIKKLNQIKDTKCNLLDVGALGENYVKYKNLVNVRAIDLHSTCSFVETCDFFDLPYPPKKNDQLYEIIALSLVVNFVGDPVKRGEMIYRTFDMIKDPIEVKNQDETTQLIGGYMYLVLPLPCVKNSRYMTNDHLIDILQQTGYNILKTHYSTKLAFYLCQKNLNINREKLTKKFPKQIIEDGPGKNNFTIVL</sequence>
<dbReference type="EMBL" id="KQ964418">
    <property type="protein sequence ID" value="KXN75000.1"/>
    <property type="molecule type" value="Genomic_DNA"/>
</dbReference>
<evidence type="ECO:0000256" key="5">
    <source>
        <dbReference type="SAM" id="Coils"/>
    </source>
</evidence>
<keyword evidence="1 4" id="KW-0489">Methyltransferase</keyword>
<evidence type="ECO:0000313" key="6">
    <source>
        <dbReference type="EMBL" id="KXN75000.1"/>
    </source>
</evidence>
<dbReference type="PANTHER" id="PTHR21008">
    <property type="entry name" value="S-ADENOSYLMETHIONINE SENSOR UPSTREAM OF MTORC1-RELATED"/>
    <property type="match status" value="1"/>
</dbReference>
<dbReference type="InterPro" id="IPR021867">
    <property type="entry name" value="Bmt2/SAMTOR"/>
</dbReference>
<feature type="coiled-coil region" evidence="5">
    <location>
        <begin position="25"/>
        <end position="52"/>
    </location>
</feature>
<evidence type="ECO:0000256" key="1">
    <source>
        <dbReference type="ARBA" id="ARBA00022603"/>
    </source>
</evidence>
<keyword evidence="7" id="KW-1185">Reference proteome</keyword>
<evidence type="ECO:0000256" key="4">
    <source>
        <dbReference type="HAMAP-Rule" id="MF_03044"/>
    </source>
</evidence>
<keyword evidence="5" id="KW-0175">Coiled coil</keyword>
<dbReference type="AlphaFoldDB" id="A0A137PJ50"/>
<protein>
    <recommendedName>
        <fullName evidence="4">25S rRNA adenine-N(1) methyltransferase</fullName>
        <ecNumber evidence="4">2.1.1.-</ecNumber>
    </recommendedName>
</protein>
<accession>A0A137PJ50</accession>
<keyword evidence="4" id="KW-0539">Nucleus</keyword>
<dbReference type="GO" id="GO:0005730">
    <property type="term" value="C:nucleolus"/>
    <property type="evidence" value="ECO:0007669"/>
    <property type="project" value="UniProtKB-SubCell"/>
</dbReference>
<dbReference type="OMA" id="FHRTSKW"/>
<dbReference type="EC" id="2.1.1.-" evidence="4"/>
<name>A0A137PJ50_CONC2</name>
<dbReference type="OrthoDB" id="5954793at2759"/>
<dbReference type="Proteomes" id="UP000070444">
    <property type="component" value="Unassembled WGS sequence"/>
</dbReference>
<organism evidence="6 7">
    <name type="scientific">Conidiobolus coronatus (strain ATCC 28846 / CBS 209.66 / NRRL 28638)</name>
    <name type="common">Delacroixia coronata</name>
    <dbReference type="NCBI Taxonomy" id="796925"/>
    <lineage>
        <taxon>Eukaryota</taxon>
        <taxon>Fungi</taxon>
        <taxon>Fungi incertae sedis</taxon>
        <taxon>Zoopagomycota</taxon>
        <taxon>Entomophthoromycotina</taxon>
        <taxon>Entomophthoromycetes</taxon>
        <taxon>Entomophthorales</taxon>
        <taxon>Ancylistaceae</taxon>
        <taxon>Conidiobolus</taxon>
    </lineage>
</organism>
<gene>
    <name evidence="6" type="ORF">CONCODRAFT_53995</name>
</gene>
<comment type="similarity">
    <text evidence="4">Belongs to the BMT2 family.</text>
</comment>
<evidence type="ECO:0000313" key="7">
    <source>
        <dbReference type="Proteomes" id="UP000070444"/>
    </source>
</evidence>
<reference evidence="6 7" key="1">
    <citation type="journal article" date="2015" name="Genome Biol. Evol.">
        <title>Phylogenomic analyses indicate that early fungi evolved digesting cell walls of algal ancestors of land plants.</title>
        <authorList>
            <person name="Chang Y."/>
            <person name="Wang S."/>
            <person name="Sekimoto S."/>
            <person name="Aerts A.L."/>
            <person name="Choi C."/>
            <person name="Clum A."/>
            <person name="LaButti K.M."/>
            <person name="Lindquist E.A."/>
            <person name="Yee Ngan C."/>
            <person name="Ohm R.A."/>
            <person name="Salamov A.A."/>
            <person name="Grigoriev I.V."/>
            <person name="Spatafora J.W."/>
            <person name="Berbee M.L."/>
        </authorList>
    </citation>
    <scope>NUCLEOTIDE SEQUENCE [LARGE SCALE GENOMIC DNA]</scope>
    <source>
        <strain evidence="6 7">NRRL 28638</strain>
    </source>
</reference>
<dbReference type="STRING" id="796925.A0A137PJ50"/>
<proteinExistence type="inferred from homology"/>
<feature type="binding site" evidence="4">
    <location>
        <position position="140"/>
    </location>
    <ligand>
        <name>S-adenosyl-L-methionine</name>
        <dbReference type="ChEBI" id="CHEBI:59789"/>
    </ligand>
</feature>
<dbReference type="HAMAP" id="MF_03044">
    <property type="entry name" value="BMT2"/>
    <property type="match status" value="1"/>
</dbReference>
<keyword evidence="2 4" id="KW-0808">Transferase</keyword>